<feature type="compositionally biased region" description="Low complexity" evidence="1">
    <location>
        <begin position="348"/>
        <end position="367"/>
    </location>
</feature>
<feature type="compositionally biased region" description="Low complexity" evidence="1">
    <location>
        <begin position="312"/>
        <end position="321"/>
    </location>
</feature>
<dbReference type="SUPFAM" id="SSF55418">
    <property type="entry name" value="eIF4e-like"/>
    <property type="match status" value="1"/>
</dbReference>
<dbReference type="OrthoDB" id="10067381at2759"/>
<dbReference type="HOGENOM" id="CLU_062058_0_0_1"/>
<proteinExistence type="predicted"/>
<name>G4TN62_SERID</name>
<accession>G4TN62</accession>
<dbReference type="InParanoid" id="G4TN62"/>
<gene>
    <name evidence="2" type="ORF">PIIN_06698</name>
</gene>
<evidence type="ECO:0000313" key="2">
    <source>
        <dbReference type="EMBL" id="CCA72760.1"/>
    </source>
</evidence>
<dbReference type="Gene3D" id="3.30.760.10">
    <property type="entry name" value="RNA Cap, Translation Initiation Factor Eif4e"/>
    <property type="match status" value="1"/>
</dbReference>
<keyword evidence="3" id="KW-1185">Reference proteome</keyword>
<dbReference type="Proteomes" id="UP000007148">
    <property type="component" value="Unassembled WGS sequence"/>
</dbReference>
<dbReference type="eggNOG" id="ENOG502S86E">
    <property type="taxonomic scope" value="Eukaryota"/>
</dbReference>
<dbReference type="OMA" id="KPWIWVQ"/>
<feature type="compositionally biased region" description="Basic and acidic residues" evidence="1">
    <location>
        <begin position="368"/>
        <end position="377"/>
    </location>
</feature>
<feature type="region of interest" description="Disordered" evidence="1">
    <location>
        <begin position="265"/>
        <end position="377"/>
    </location>
</feature>
<sequence length="377" mass="41676">MEHHTLPADYPYRWTPTSEFTLDEFLEKYKPSSIRNDVKNSKPFICVAAKSNENTEVKYTEAVKEATALVNEVAKQVEDIKNNNDIPVRANKKKGTKSKKEVREELQAKATVSLKKIATENGFVNGKWIAFVDQTQATNVFNKVAHSLVSGPLSQTKAWQVRVRTLPVDDPQDDKPRQSNIEVLLPDIYDEEAAREVMKVLLRHHGLRLAGAKPNLYTAIELDSKHLSGIPSTVWKGSGGPGSVLSEAEVQALRNEYFAELEEAKKEANGGEGEGSAPKKTSGPIKAMNKETDENPFGSDEDEDEESRKPKNAQPKKAAPAPKRPRKQAQSDEDEDDTPRKKQAKPTAAASKRGGAARPRPRVAAVKAKMELSDDSE</sequence>
<reference evidence="2 3" key="1">
    <citation type="journal article" date="2011" name="PLoS Pathog.">
        <title>Endophytic Life Strategies Decoded by Genome and Transcriptome Analyses of the Mutualistic Root Symbiont Piriformospora indica.</title>
        <authorList>
            <person name="Zuccaro A."/>
            <person name="Lahrmann U."/>
            <person name="Guldener U."/>
            <person name="Langen G."/>
            <person name="Pfiffi S."/>
            <person name="Biedenkopf D."/>
            <person name="Wong P."/>
            <person name="Samans B."/>
            <person name="Grimm C."/>
            <person name="Basiewicz M."/>
            <person name="Murat C."/>
            <person name="Martin F."/>
            <person name="Kogel K.H."/>
        </authorList>
    </citation>
    <scope>NUCLEOTIDE SEQUENCE [LARGE SCALE GENOMIC DNA]</scope>
    <source>
        <strain evidence="2 3">DSM 11827</strain>
    </source>
</reference>
<dbReference type="AlphaFoldDB" id="G4TN62"/>
<evidence type="ECO:0000313" key="3">
    <source>
        <dbReference type="Proteomes" id="UP000007148"/>
    </source>
</evidence>
<dbReference type="InterPro" id="IPR015034">
    <property type="entry name" value="Bles03"/>
</dbReference>
<organism evidence="2 3">
    <name type="scientific">Serendipita indica (strain DSM 11827)</name>
    <name type="common">Root endophyte fungus</name>
    <name type="synonym">Piriformospora indica</name>
    <dbReference type="NCBI Taxonomy" id="1109443"/>
    <lineage>
        <taxon>Eukaryota</taxon>
        <taxon>Fungi</taxon>
        <taxon>Dikarya</taxon>
        <taxon>Basidiomycota</taxon>
        <taxon>Agaricomycotina</taxon>
        <taxon>Agaricomycetes</taxon>
        <taxon>Sebacinales</taxon>
        <taxon>Serendipitaceae</taxon>
        <taxon>Serendipita</taxon>
    </lineage>
</organism>
<dbReference type="InterPro" id="IPR023398">
    <property type="entry name" value="TIF_eIF4e-like"/>
</dbReference>
<comment type="caution">
    <text evidence="2">The sequence shown here is derived from an EMBL/GenBank/DDBJ whole genome shotgun (WGS) entry which is preliminary data.</text>
</comment>
<evidence type="ECO:0000256" key="1">
    <source>
        <dbReference type="SAM" id="MobiDB-lite"/>
    </source>
</evidence>
<dbReference type="STRING" id="1109443.G4TN62"/>
<dbReference type="EMBL" id="CAFZ01000181">
    <property type="protein sequence ID" value="CCA72760.1"/>
    <property type="molecule type" value="Genomic_DNA"/>
</dbReference>
<protein>
    <submittedName>
        <fullName evidence="2">Uncharacterized protein</fullName>
    </submittedName>
</protein>
<dbReference type="Pfam" id="PF08939">
    <property type="entry name" value="Bles03"/>
    <property type="match status" value="1"/>
</dbReference>